<dbReference type="Pfam" id="PF00293">
    <property type="entry name" value="NUDIX"/>
    <property type="match status" value="1"/>
</dbReference>
<dbReference type="PRINTS" id="PR00502">
    <property type="entry name" value="NUDIXFAMILY"/>
</dbReference>
<protein>
    <recommendedName>
        <fullName evidence="4">GDP-mannose pyrophosphatase</fullName>
    </recommendedName>
    <alternativeName>
        <fullName evidence="6">GDP-mannose hydrolase</fullName>
    </alternativeName>
    <alternativeName>
        <fullName evidence="7">GDPMK</fullName>
    </alternativeName>
</protein>
<sequence length="183" mass="20521">MDDAPRSWTTLASRTLLDRWWLTLREDRVRLPNGHVLDEYHVAEYPDWACVLALTDAGEAVLVEQYRYGIDRVLLELPAGAVDTGEDVAEAARRELLEETGYASDDWERLGRLAVEPGRHTNYGHVYVARGARRVADPAPDEAEDLRVRLVPARSLPDLVESGRIAHGVHAAAVFWALSKGWL</sequence>
<feature type="domain" description="Nudix hydrolase" evidence="9">
    <location>
        <begin position="43"/>
        <end position="173"/>
    </location>
</feature>
<dbReference type="PROSITE" id="PS51462">
    <property type="entry name" value="NUDIX"/>
    <property type="match status" value="1"/>
</dbReference>
<evidence type="ECO:0000256" key="5">
    <source>
        <dbReference type="ARBA" id="ARBA00022801"/>
    </source>
</evidence>
<dbReference type="PANTHER" id="PTHR11839:SF18">
    <property type="entry name" value="NUDIX HYDROLASE DOMAIN-CONTAINING PROTEIN"/>
    <property type="match status" value="1"/>
</dbReference>
<dbReference type="PANTHER" id="PTHR11839">
    <property type="entry name" value="UDP/ADP-SUGAR PYROPHOSPHATASE"/>
    <property type="match status" value="1"/>
</dbReference>
<dbReference type="PROSITE" id="PS00893">
    <property type="entry name" value="NUDIX_BOX"/>
    <property type="match status" value="1"/>
</dbReference>
<dbReference type="InterPro" id="IPR015797">
    <property type="entry name" value="NUDIX_hydrolase-like_dom_sf"/>
</dbReference>
<dbReference type="SUPFAM" id="SSF55811">
    <property type="entry name" value="Nudix"/>
    <property type="match status" value="1"/>
</dbReference>
<dbReference type="InterPro" id="IPR020084">
    <property type="entry name" value="NUDIX_hydrolase_CS"/>
</dbReference>
<dbReference type="CDD" id="cd03424">
    <property type="entry name" value="NUDIX_ADPRase_Nudt5_UGPPase_Nudt14"/>
    <property type="match status" value="1"/>
</dbReference>
<comment type="cofactor">
    <cofactor evidence="2">
        <name>Mg(2+)</name>
        <dbReference type="ChEBI" id="CHEBI:18420"/>
    </cofactor>
</comment>
<organism evidence="10 11">
    <name type="scientific">Rubrivirga litoralis</name>
    <dbReference type="NCBI Taxonomy" id="3075598"/>
    <lineage>
        <taxon>Bacteria</taxon>
        <taxon>Pseudomonadati</taxon>
        <taxon>Rhodothermota</taxon>
        <taxon>Rhodothermia</taxon>
        <taxon>Rhodothermales</taxon>
        <taxon>Rubricoccaceae</taxon>
        <taxon>Rubrivirga</taxon>
    </lineage>
</organism>
<accession>A0ABU3BPM0</accession>
<keyword evidence="5 8" id="KW-0378">Hydrolase</keyword>
<evidence type="ECO:0000313" key="11">
    <source>
        <dbReference type="Proteomes" id="UP001267426"/>
    </source>
</evidence>
<evidence type="ECO:0000256" key="4">
    <source>
        <dbReference type="ARBA" id="ARBA00016377"/>
    </source>
</evidence>
<evidence type="ECO:0000256" key="7">
    <source>
        <dbReference type="ARBA" id="ARBA00032272"/>
    </source>
</evidence>
<gene>
    <name evidence="10" type="ORF">RM540_05660</name>
</gene>
<dbReference type="InterPro" id="IPR020476">
    <property type="entry name" value="Nudix_hydrolase"/>
</dbReference>
<evidence type="ECO:0000256" key="2">
    <source>
        <dbReference type="ARBA" id="ARBA00001946"/>
    </source>
</evidence>
<dbReference type="Gene3D" id="3.90.79.10">
    <property type="entry name" value="Nucleoside Triphosphate Pyrophosphohydrolase"/>
    <property type="match status" value="1"/>
</dbReference>
<keyword evidence="11" id="KW-1185">Reference proteome</keyword>
<name>A0ABU3BPM0_9BACT</name>
<evidence type="ECO:0000259" key="9">
    <source>
        <dbReference type="PROSITE" id="PS51462"/>
    </source>
</evidence>
<comment type="catalytic activity">
    <reaction evidence="1">
        <text>GDP-alpha-D-mannose + H2O = alpha-D-mannose 1-phosphate + GMP + 2 H(+)</text>
        <dbReference type="Rhea" id="RHEA:27978"/>
        <dbReference type="ChEBI" id="CHEBI:15377"/>
        <dbReference type="ChEBI" id="CHEBI:15378"/>
        <dbReference type="ChEBI" id="CHEBI:57527"/>
        <dbReference type="ChEBI" id="CHEBI:58115"/>
        <dbReference type="ChEBI" id="CHEBI:58409"/>
    </reaction>
</comment>
<dbReference type="InterPro" id="IPR000086">
    <property type="entry name" value="NUDIX_hydrolase_dom"/>
</dbReference>
<evidence type="ECO:0000256" key="6">
    <source>
        <dbReference type="ARBA" id="ARBA00032162"/>
    </source>
</evidence>
<evidence type="ECO:0000313" key="10">
    <source>
        <dbReference type="EMBL" id="MDT0631232.1"/>
    </source>
</evidence>
<dbReference type="EMBL" id="JAVRHT010000009">
    <property type="protein sequence ID" value="MDT0631232.1"/>
    <property type="molecule type" value="Genomic_DNA"/>
</dbReference>
<dbReference type="RefSeq" id="WP_311662575.1">
    <property type="nucleotide sequence ID" value="NZ_JAVRHT010000009.1"/>
</dbReference>
<evidence type="ECO:0000256" key="1">
    <source>
        <dbReference type="ARBA" id="ARBA00000847"/>
    </source>
</evidence>
<dbReference type="Proteomes" id="UP001267426">
    <property type="component" value="Unassembled WGS sequence"/>
</dbReference>
<dbReference type="GO" id="GO:0016787">
    <property type="term" value="F:hydrolase activity"/>
    <property type="evidence" value="ECO:0007669"/>
    <property type="project" value="UniProtKB-KW"/>
</dbReference>
<proteinExistence type="inferred from homology"/>
<evidence type="ECO:0000256" key="3">
    <source>
        <dbReference type="ARBA" id="ARBA00007275"/>
    </source>
</evidence>
<comment type="similarity">
    <text evidence="3">Belongs to the Nudix hydrolase family. NudK subfamily.</text>
</comment>
<comment type="caution">
    <text evidence="10">The sequence shown here is derived from an EMBL/GenBank/DDBJ whole genome shotgun (WGS) entry which is preliminary data.</text>
</comment>
<evidence type="ECO:0000256" key="8">
    <source>
        <dbReference type="RuleBase" id="RU003476"/>
    </source>
</evidence>
<reference evidence="10 11" key="1">
    <citation type="submission" date="2023-09" db="EMBL/GenBank/DDBJ databases">
        <authorList>
            <person name="Rey-Velasco X."/>
        </authorList>
    </citation>
    <scope>NUCLEOTIDE SEQUENCE [LARGE SCALE GENOMIC DNA]</scope>
    <source>
        <strain evidence="10 11">F394</strain>
    </source>
</reference>